<evidence type="ECO:0000313" key="8">
    <source>
        <dbReference type="Proteomes" id="UP001152320"/>
    </source>
</evidence>
<reference evidence="7" key="1">
    <citation type="submission" date="2021-10" db="EMBL/GenBank/DDBJ databases">
        <title>Tropical sea cucumber genome reveals ecological adaptation and Cuvierian tubules defense mechanism.</title>
        <authorList>
            <person name="Chen T."/>
        </authorList>
    </citation>
    <scope>NUCLEOTIDE SEQUENCE</scope>
    <source>
        <strain evidence="7">Nanhai2018</strain>
        <tissue evidence="7">Muscle</tissue>
    </source>
</reference>
<dbReference type="Pfam" id="PF04699">
    <property type="entry name" value="P16-Arc"/>
    <property type="match status" value="1"/>
</dbReference>
<comment type="caution">
    <text evidence="7">The sequence shown here is derived from an EMBL/GenBank/DDBJ whole genome shotgun (WGS) entry which is preliminary data.</text>
</comment>
<comment type="subcellular location">
    <subcellularLocation>
        <location evidence="1">Cytoplasm</location>
        <location evidence="1">Cytoskeleton</location>
    </subcellularLocation>
</comment>
<evidence type="ECO:0000256" key="2">
    <source>
        <dbReference type="ARBA" id="ARBA00006084"/>
    </source>
</evidence>
<dbReference type="PANTHER" id="PTHR12644">
    <property type="entry name" value="ARP2/3 COMPLEX 16 KD SUBUNIT P16-ARC"/>
    <property type="match status" value="1"/>
</dbReference>
<evidence type="ECO:0000256" key="4">
    <source>
        <dbReference type="ARBA" id="ARBA00023212"/>
    </source>
</evidence>
<evidence type="ECO:0000256" key="5">
    <source>
        <dbReference type="ARBA" id="ARBA00060329"/>
    </source>
</evidence>
<evidence type="ECO:0000256" key="3">
    <source>
        <dbReference type="ARBA" id="ARBA00022490"/>
    </source>
</evidence>
<evidence type="ECO:0000256" key="1">
    <source>
        <dbReference type="ARBA" id="ARBA00004245"/>
    </source>
</evidence>
<evidence type="ECO:0000256" key="6">
    <source>
        <dbReference type="RuleBase" id="RU004301"/>
    </source>
</evidence>
<keyword evidence="4 6" id="KW-0206">Cytoskeleton</keyword>
<comment type="function">
    <text evidence="6">Functions as component of the Arp2/3 complex which is involved in regulation of actin polymerization and together with an activating nucleation-promoting factor (NPF) mediates the formation of branched actin networks. Arp2/3 complex plays a critical role in the control of cell morphogenesis via the modulation of cell polarity development.</text>
</comment>
<organism evidence="7 8">
    <name type="scientific">Holothuria leucospilota</name>
    <name type="common">Black long sea cucumber</name>
    <name type="synonym">Mertensiothuria leucospilota</name>
    <dbReference type="NCBI Taxonomy" id="206669"/>
    <lineage>
        <taxon>Eukaryota</taxon>
        <taxon>Metazoa</taxon>
        <taxon>Echinodermata</taxon>
        <taxon>Eleutherozoa</taxon>
        <taxon>Echinozoa</taxon>
        <taxon>Holothuroidea</taxon>
        <taxon>Aspidochirotacea</taxon>
        <taxon>Aspidochirotida</taxon>
        <taxon>Holothuriidae</taxon>
        <taxon>Holothuria</taxon>
    </lineage>
</organism>
<dbReference type="FunFam" id="1.25.40.190:FF:000003">
    <property type="entry name" value="Actin-related protein 2/3 complex subunit 5"/>
    <property type="match status" value="1"/>
</dbReference>
<dbReference type="AlphaFoldDB" id="A0A9Q1HB76"/>
<gene>
    <name evidence="7" type="ORF">HOLleu_16489</name>
</gene>
<accession>A0A9Q1HB76</accession>
<dbReference type="SUPFAM" id="SSF69103">
    <property type="entry name" value="Arp2/3 complex 16 kDa subunit ARPC5"/>
    <property type="match status" value="1"/>
</dbReference>
<dbReference type="PIRSF" id="PIRSF039096">
    <property type="entry name" value="p16-ARC"/>
    <property type="match status" value="1"/>
</dbReference>
<dbReference type="Gene3D" id="1.25.40.190">
    <property type="entry name" value="Actin-related protein 2/3 complex subunit 5"/>
    <property type="match status" value="1"/>
</dbReference>
<keyword evidence="8" id="KW-1185">Reference proteome</keyword>
<dbReference type="EMBL" id="JAIZAY010000007">
    <property type="protein sequence ID" value="KAJ8038926.1"/>
    <property type="molecule type" value="Genomic_DNA"/>
</dbReference>
<protein>
    <recommendedName>
        <fullName evidence="6">Actin-related protein 2/3 complex subunit 5</fullName>
    </recommendedName>
</protein>
<dbReference type="InterPro" id="IPR036743">
    <property type="entry name" value="ARPC5_sf"/>
</dbReference>
<proteinExistence type="inferred from homology"/>
<dbReference type="GO" id="GO:0030833">
    <property type="term" value="P:regulation of actin filament polymerization"/>
    <property type="evidence" value="ECO:0007669"/>
    <property type="project" value="InterPro"/>
</dbReference>
<comment type="similarity">
    <text evidence="2 6">Belongs to the ARPC5 family.</text>
</comment>
<dbReference type="GO" id="GO:0005885">
    <property type="term" value="C:Arp2/3 protein complex"/>
    <property type="evidence" value="ECO:0007669"/>
    <property type="project" value="InterPro"/>
</dbReference>
<sequence>MAKSSQSRQFRKVNVDEFDENNFVDDVVEDGQTGPDEGEVTNLLNAKKNTEALKVVLANRPVGGGHQLQAKALQLAVRVLSVYRSNEIEAAVKSLSKDEIDTLMKYIYEGFAEPTDKSCGILLSWHEKAFAEGGVGSIVRVLTDRKSV</sequence>
<dbReference type="GO" id="GO:0034314">
    <property type="term" value="P:Arp2/3 complex-mediated actin nucleation"/>
    <property type="evidence" value="ECO:0007669"/>
    <property type="project" value="InterPro"/>
</dbReference>
<dbReference type="Proteomes" id="UP001152320">
    <property type="component" value="Chromosome 7"/>
</dbReference>
<dbReference type="OrthoDB" id="429520at2759"/>
<dbReference type="InterPro" id="IPR006789">
    <property type="entry name" value="ARPC5"/>
</dbReference>
<name>A0A9Q1HB76_HOLLE</name>
<evidence type="ECO:0000313" key="7">
    <source>
        <dbReference type="EMBL" id="KAJ8038926.1"/>
    </source>
</evidence>
<keyword evidence="3" id="KW-0963">Cytoplasm</keyword>
<comment type="function">
    <text evidence="5">Functions as a component of the Arp2/3 complex which is involved in regulation of actin polymerization and together with an activating nucleation-promoting factor (NPF) mediates the formation of branched actin networks.</text>
</comment>